<evidence type="ECO:0000256" key="1">
    <source>
        <dbReference type="SAM" id="Coils"/>
    </source>
</evidence>
<evidence type="ECO:0000256" key="2">
    <source>
        <dbReference type="SAM" id="MobiDB-lite"/>
    </source>
</evidence>
<proteinExistence type="predicted"/>
<accession>A0A139AQR8</accession>
<organism evidence="3 4">
    <name type="scientific">Gonapodya prolifera (strain JEL478)</name>
    <name type="common">Monoblepharis prolifera</name>
    <dbReference type="NCBI Taxonomy" id="1344416"/>
    <lineage>
        <taxon>Eukaryota</taxon>
        <taxon>Fungi</taxon>
        <taxon>Fungi incertae sedis</taxon>
        <taxon>Chytridiomycota</taxon>
        <taxon>Chytridiomycota incertae sedis</taxon>
        <taxon>Monoblepharidomycetes</taxon>
        <taxon>Monoblepharidales</taxon>
        <taxon>Gonapodyaceae</taxon>
        <taxon>Gonapodya</taxon>
    </lineage>
</organism>
<dbReference type="EMBL" id="KQ965740">
    <property type="protein sequence ID" value="KXS18835.1"/>
    <property type="molecule type" value="Genomic_DNA"/>
</dbReference>
<reference evidence="3 4" key="1">
    <citation type="journal article" date="2015" name="Genome Biol. Evol.">
        <title>Phylogenomic analyses indicate that early fungi evolved digesting cell walls of algal ancestors of land plants.</title>
        <authorList>
            <person name="Chang Y."/>
            <person name="Wang S."/>
            <person name="Sekimoto S."/>
            <person name="Aerts A.L."/>
            <person name="Choi C."/>
            <person name="Clum A."/>
            <person name="LaButti K.M."/>
            <person name="Lindquist E.A."/>
            <person name="Yee Ngan C."/>
            <person name="Ohm R.A."/>
            <person name="Salamov A.A."/>
            <person name="Grigoriev I.V."/>
            <person name="Spatafora J.W."/>
            <person name="Berbee M.L."/>
        </authorList>
    </citation>
    <scope>NUCLEOTIDE SEQUENCE [LARGE SCALE GENOMIC DNA]</scope>
    <source>
        <strain evidence="3 4">JEL478</strain>
    </source>
</reference>
<evidence type="ECO:0000313" key="4">
    <source>
        <dbReference type="Proteomes" id="UP000070544"/>
    </source>
</evidence>
<protein>
    <submittedName>
        <fullName evidence="3">Uncharacterized protein</fullName>
    </submittedName>
</protein>
<feature type="region of interest" description="Disordered" evidence="2">
    <location>
        <begin position="104"/>
        <end position="156"/>
    </location>
</feature>
<dbReference type="AlphaFoldDB" id="A0A139AQR8"/>
<keyword evidence="1" id="KW-0175">Coiled coil</keyword>
<keyword evidence="4" id="KW-1185">Reference proteome</keyword>
<evidence type="ECO:0000313" key="3">
    <source>
        <dbReference type="EMBL" id="KXS18835.1"/>
    </source>
</evidence>
<gene>
    <name evidence="3" type="ORF">M427DRAFT_177195</name>
</gene>
<feature type="coiled-coil region" evidence="1">
    <location>
        <begin position="1"/>
        <end position="46"/>
    </location>
</feature>
<feature type="compositionally biased region" description="Basic and acidic residues" evidence="2">
    <location>
        <begin position="143"/>
        <end position="156"/>
    </location>
</feature>
<name>A0A139AQR8_GONPJ</name>
<sequence>MEALSKELFASEEALMTLEERTSVEAQELRLANEDLSKQLQALSVRERLASDISRKLEGRDSVSVEEYSRIKAQDEARWREEATRQANKMKSLKLQIAELESRLKESGNVGTRSPKSADKVSGSPQRIRESLAGSPRSSRNGEGSRHMSVDSRAEIDGLNQKIRALESALDHERSTLRIELANLKSINQKLVEEIHELRSASRGRELAEKNASAMNSPQLDVSAKARGLTSKSQIDKENVGPQGHGGVGVRQTKDRTTNTARAPHQRTSKLPKQDGEEPECNTQ</sequence>
<dbReference type="Proteomes" id="UP000070544">
    <property type="component" value="Unassembled WGS sequence"/>
</dbReference>
<feature type="region of interest" description="Disordered" evidence="2">
    <location>
        <begin position="205"/>
        <end position="284"/>
    </location>
</feature>